<gene>
    <name evidence="2" type="ORF">SERLA73DRAFT_185091</name>
</gene>
<feature type="non-terminal residue" evidence="2">
    <location>
        <position position="1"/>
    </location>
</feature>
<evidence type="ECO:0000313" key="3">
    <source>
        <dbReference type="Proteomes" id="UP000008063"/>
    </source>
</evidence>
<dbReference type="Proteomes" id="UP000008063">
    <property type="component" value="Unassembled WGS sequence"/>
</dbReference>
<protein>
    <submittedName>
        <fullName evidence="2">Uncharacterized protein</fullName>
    </submittedName>
</protein>
<dbReference type="AlphaFoldDB" id="F8Q418"/>
<organism evidence="3">
    <name type="scientific">Serpula lacrymans var. lacrymans (strain S7.3)</name>
    <name type="common">Dry rot fungus</name>
    <dbReference type="NCBI Taxonomy" id="936435"/>
    <lineage>
        <taxon>Eukaryota</taxon>
        <taxon>Fungi</taxon>
        <taxon>Dikarya</taxon>
        <taxon>Basidiomycota</taxon>
        <taxon>Agaricomycotina</taxon>
        <taxon>Agaricomycetes</taxon>
        <taxon>Agaricomycetidae</taxon>
        <taxon>Boletales</taxon>
        <taxon>Coniophorineae</taxon>
        <taxon>Serpulaceae</taxon>
        <taxon>Serpula</taxon>
    </lineage>
</organism>
<dbReference type="InParanoid" id="F8Q418"/>
<feature type="compositionally biased region" description="Basic residues" evidence="1">
    <location>
        <begin position="48"/>
        <end position="65"/>
    </location>
</feature>
<evidence type="ECO:0000256" key="1">
    <source>
        <dbReference type="SAM" id="MobiDB-lite"/>
    </source>
</evidence>
<keyword evidence="3" id="KW-1185">Reference proteome</keyword>
<accession>F8Q418</accession>
<reference evidence="3" key="1">
    <citation type="journal article" date="2011" name="Science">
        <title>The plant cell wall-decomposing machinery underlies the functional diversity of forest fungi.</title>
        <authorList>
            <person name="Eastwood D.C."/>
            <person name="Floudas D."/>
            <person name="Binder M."/>
            <person name="Majcherczyk A."/>
            <person name="Schneider P."/>
            <person name="Aerts A."/>
            <person name="Asiegbu F.O."/>
            <person name="Baker S.E."/>
            <person name="Barry K."/>
            <person name="Bendiksby M."/>
            <person name="Blumentritt M."/>
            <person name="Coutinho P.M."/>
            <person name="Cullen D."/>
            <person name="de Vries R.P."/>
            <person name="Gathman A."/>
            <person name="Goodell B."/>
            <person name="Henrissat B."/>
            <person name="Ihrmark K."/>
            <person name="Kauserud H."/>
            <person name="Kohler A."/>
            <person name="LaButti K."/>
            <person name="Lapidus A."/>
            <person name="Lavin J.L."/>
            <person name="Lee Y.-H."/>
            <person name="Lindquist E."/>
            <person name="Lilly W."/>
            <person name="Lucas S."/>
            <person name="Morin E."/>
            <person name="Murat C."/>
            <person name="Oguiza J.A."/>
            <person name="Park J."/>
            <person name="Pisabarro A.G."/>
            <person name="Riley R."/>
            <person name="Rosling A."/>
            <person name="Salamov A."/>
            <person name="Schmidt O."/>
            <person name="Schmutz J."/>
            <person name="Skrede I."/>
            <person name="Stenlid J."/>
            <person name="Wiebenga A."/>
            <person name="Xie X."/>
            <person name="Kuees U."/>
            <person name="Hibbett D.S."/>
            <person name="Hoffmeister D."/>
            <person name="Hoegberg N."/>
            <person name="Martin F."/>
            <person name="Grigoriev I.V."/>
            <person name="Watkinson S.C."/>
        </authorList>
    </citation>
    <scope>NUCLEOTIDE SEQUENCE [LARGE SCALE GENOMIC DNA]</scope>
    <source>
        <strain evidence="3">strain S7.3</strain>
    </source>
</reference>
<feature type="region of interest" description="Disordered" evidence="1">
    <location>
        <begin position="18"/>
        <end position="73"/>
    </location>
</feature>
<dbReference type="EMBL" id="GL945483">
    <property type="protein sequence ID" value="EGN96874.1"/>
    <property type="molecule type" value="Genomic_DNA"/>
</dbReference>
<proteinExistence type="predicted"/>
<dbReference type="HOGENOM" id="CLU_2711774_0_0_1"/>
<feature type="compositionally biased region" description="Basic residues" evidence="1">
    <location>
        <begin position="19"/>
        <end position="41"/>
    </location>
</feature>
<evidence type="ECO:0000313" key="2">
    <source>
        <dbReference type="EMBL" id="EGN96874.1"/>
    </source>
</evidence>
<sequence length="73" mass="8828">ESIQFCRDILYTTYQIQNRTKKKVPRTKGHTCHPSTHRKPTKIVQLQKHQKKNHRDFKRKDKKTRTSTGRAQR</sequence>
<name>F8Q418_SERL3</name>